<evidence type="ECO:0000313" key="3">
    <source>
        <dbReference type="Proteomes" id="UP000289738"/>
    </source>
</evidence>
<proteinExistence type="predicted"/>
<name>A0A445DJ23_ARAHY</name>
<dbReference type="AlphaFoldDB" id="A0A445DJ23"/>
<evidence type="ECO:0000256" key="1">
    <source>
        <dbReference type="SAM" id="MobiDB-lite"/>
    </source>
</evidence>
<evidence type="ECO:0000313" key="2">
    <source>
        <dbReference type="EMBL" id="RYR63194.1"/>
    </source>
</evidence>
<accession>A0A445DJ23</accession>
<organism evidence="2 3">
    <name type="scientific">Arachis hypogaea</name>
    <name type="common">Peanut</name>
    <dbReference type="NCBI Taxonomy" id="3818"/>
    <lineage>
        <taxon>Eukaryota</taxon>
        <taxon>Viridiplantae</taxon>
        <taxon>Streptophyta</taxon>
        <taxon>Embryophyta</taxon>
        <taxon>Tracheophyta</taxon>
        <taxon>Spermatophyta</taxon>
        <taxon>Magnoliopsida</taxon>
        <taxon>eudicotyledons</taxon>
        <taxon>Gunneridae</taxon>
        <taxon>Pentapetalae</taxon>
        <taxon>rosids</taxon>
        <taxon>fabids</taxon>
        <taxon>Fabales</taxon>
        <taxon>Fabaceae</taxon>
        <taxon>Papilionoideae</taxon>
        <taxon>50 kb inversion clade</taxon>
        <taxon>dalbergioids sensu lato</taxon>
        <taxon>Dalbergieae</taxon>
        <taxon>Pterocarpus clade</taxon>
        <taxon>Arachis</taxon>
    </lineage>
</organism>
<feature type="region of interest" description="Disordered" evidence="1">
    <location>
        <begin position="1"/>
        <end position="24"/>
    </location>
</feature>
<keyword evidence="3" id="KW-1185">Reference proteome</keyword>
<sequence>MLTKDPKSSTKCTQKKQESSEQELNDDQKVIHLIPASQFVVSGPSYLCTSVISVSIFCNRVGKEFFHSVLQTPFCLSYIPTFFRCEPLTMGCISSKILARSISVHEERKQGSRRMANGIPLLEDLIISANGNDQYLALVSAANTVSNKLHSRSLHSNMFPEPATEPVASETIDKLDISPRLSQGGGKQIEGDKSWHSFPEQIVSSIDQGNLSDFEDKHNLDSKDVTGSRSFHTLEEYDNLVNEISFSDSPKVQKNEFSNEEADSRTIEELKVSALANTIHNIEDNDSAAKKMLPPCSHDNSSEDSKLVKDISIKSITLGSSTPSPNNHSTNQRIENEVVNPNEKTNIPGIAAQGVNTTEKVNKRKAIAKRLESLRIPSNVELPAIASLREWIPGSGIYSSASYVTPKFGSFSCQMDTRNESESSEDSVFSPELVSAFEMSMQILEAEEETILKQIIENVEEKSECSPKEELHQRHKAKSIVSGRSKLVFMTTSPQTQNMK</sequence>
<dbReference type="EMBL" id="SDMP01000004">
    <property type="protein sequence ID" value="RYR63194.1"/>
    <property type="molecule type" value="Genomic_DNA"/>
</dbReference>
<feature type="region of interest" description="Disordered" evidence="1">
    <location>
        <begin position="286"/>
        <end position="306"/>
    </location>
</feature>
<comment type="caution">
    <text evidence="2">The sequence shown here is derived from an EMBL/GenBank/DDBJ whole genome shotgun (WGS) entry which is preliminary data.</text>
</comment>
<reference evidence="2 3" key="1">
    <citation type="submission" date="2019-01" db="EMBL/GenBank/DDBJ databases">
        <title>Sequencing of cultivated peanut Arachis hypogaea provides insights into genome evolution and oil improvement.</title>
        <authorList>
            <person name="Chen X."/>
        </authorList>
    </citation>
    <scope>NUCLEOTIDE SEQUENCE [LARGE SCALE GENOMIC DNA]</scope>
    <source>
        <strain evidence="3">cv. Fuhuasheng</strain>
        <tissue evidence="2">Leaves</tissue>
    </source>
</reference>
<gene>
    <name evidence="2" type="ORF">Ahy_A04g020987</name>
</gene>
<dbReference type="Proteomes" id="UP000289738">
    <property type="component" value="Chromosome A04"/>
</dbReference>
<protein>
    <submittedName>
        <fullName evidence="2">Uncharacterized protein</fullName>
    </submittedName>
</protein>